<evidence type="ECO:0000256" key="6">
    <source>
        <dbReference type="ARBA" id="ARBA00023170"/>
    </source>
</evidence>
<sequence length="436" mass="50099">MTNIPTLHNFTVTCDFIYFFKVFNAGAMLTTLRQYFSPFARRNEELRLLEIFRPLYVVLSLLGLIPCSIEFPKGKQDCVILHRSAFNHSLCALFTLLTVYVFFAIHVHQVLTSRDDNILVDDKMAKTNYIIELVTQLIFCNAAYFCAFRRKYLYVTMLKEITRSWDDLPYVNRGAILGYLRVKINCVIFGSLIVLFTTLMAVTYTGSSSLWKRILITLSFNLPEMIQFIVVSFYYVLVLTVVALLKNIETHCKMLLRARRSIKNNSSKVEPGRIPISLSQMQSVYVKALRIKRQINSVFQAPILFSLLQCFHTMVSESYDICQGLLYQDKLSTHSLVECSYWVTLQLLKVYALAHSGTLLKSQALRIGQTIHNIPTNGDDDIKLFVEIQHFSTLMSFQDPEITIFGYFPLEAPLMFNMIAAAAMYLIILVQFAKAK</sequence>
<name>A0A345BF07_9NEOP</name>
<feature type="transmembrane region" description="Helical" evidence="8">
    <location>
        <begin position="186"/>
        <end position="205"/>
    </location>
</feature>
<keyword evidence="4 8" id="KW-1133">Transmembrane helix</keyword>
<feature type="transmembrane region" description="Helical" evidence="8">
    <location>
        <begin position="51"/>
        <end position="69"/>
    </location>
</feature>
<dbReference type="AlphaFoldDB" id="A0A345BF07"/>
<dbReference type="PANTHER" id="PTHR21143:SF133">
    <property type="entry name" value="GUSTATORY AND PHEROMONE RECEPTOR 32A-RELATED"/>
    <property type="match status" value="1"/>
</dbReference>
<evidence type="ECO:0000256" key="2">
    <source>
        <dbReference type="ARBA" id="ARBA00022475"/>
    </source>
</evidence>
<reference evidence="9" key="1">
    <citation type="journal article" date="2018" name="Comp. Biochem. Physiol. Part D Genomics Proteomics">
        <title>Analysis of the grapevine moth Lobesia botrana antennal transcriptome and expression of odorant-binding and chemosensory proteins.</title>
        <authorList>
            <person name="Rojas V."/>
            <person name="Jimenez H."/>
            <person name="Palma-Millanao R."/>
            <person name="Gonzalez-Gonzalez A."/>
            <person name="Machuca J."/>
            <person name="Godoy R."/>
            <person name="Ceballos R."/>
            <person name="Mutis A."/>
            <person name="Venthur H."/>
        </authorList>
    </citation>
    <scope>NUCLEOTIDE SEQUENCE</scope>
</reference>
<dbReference type="GO" id="GO:0007635">
    <property type="term" value="P:chemosensory behavior"/>
    <property type="evidence" value="ECO:0007669"/>
    <property type="project" value="TreeGrafter"/>
</dbReference>
<keyword evidence="5 8" id="KW-0472">Membrane</keyword>
<keyword evidence="3 8" id="KW-0812">Transmembrane</keyword>
<protein>
    <recommendedName>
        <fullName evidence="8">Gustatory receptor</fullName>
    </recommendedName>
</protein>
<keyword evidence="2 8" id="KW-1003">Cell membrane</keyword>
<keyword evidence="6 8" id="KW-0675">Receptor</keyword>
<evidence type="ECO:0000256" key="8">
    <source>
        <dbReference type="RuleBase" id="RU363108"/>
    </source>
</evidence>
<organism evidence="9">
    <name type="scientific">Lobesia botrana</name>
    <dbReference type="NCBI Taxonomy" id="209534"/>
    <lineage>
        <taxon>Eukaryota</taxon>
        <taxon>Metazoa</taxon>
        <taxon>Ecdysozoa</taxon>
        <taxon>Arthropoda</taxon>
        <taxon>Hexapoda</taxon>
        <taxon>Insecta</taxon>
        <taxon>Pterygota</taxon>
        <taxon>Neoptera</taxon>
        <taxon>Endopterygota</taxon>
        <taxon>Lepidoptera</taxon>
        <taxon>Glossata</taxon>
        <taxon>Ditrysia</taxon>
        <taxon>Tortricoidea</taxon>
        <taxon>Tortricidae</taxon>
        <taxon>Olethreutinae</taxon>
        <taxon>Olethreutini</taxon>
        <taxon>Lobesia</taxon>
    </lineage>
</organism>
<dbReference type="PANTHER" id="PTHR21143">
    <property type="entry name" value="INVERTEBRATE GUSTATORY RECEPTOR"/>
    <property type="match status" value="1"/>
</dbReference>
<dbReference type="Pfam" id="PF08395">
    <property type="entry name" value="7tm_7"/>
    <property type="match status" value="1"/>
</dbReference>
<feature type="transmembrane region" description="Helical" evidence="8">
    <location>
        <begin position="129"/>
        <end position="148"/>
    </location>
</feature>
<evidence type="ECO:0000256" key="5">
    <source>
        <dbReference type="ARBA" id="ARBA00023136"/>
    </source>
</evidence>
<evidence type="ECO:0000256" key="7">
    <source>
        <dbReference type="ARBA" id="ARBA00023224"/>
    </source>
</evidence>
<comment type="caution">
    <text evidence="8">Lacks conserved residue(s) required for the propagation of feature annotation.</text>
</comment>
<dbReference type="GO" id="GO:0005886">
    <property type="term" value="C:plasma membrane"/>
    <property type="evidence" value="ECO:0007669"/>
    <property type="project" value="UniProtKB-SubCell"/>
</dbReference>
<comment type="subcellular location">
    <subcellularLocation>
        <location evidence="1 8">Cell membrane</location>
        <topology evidence="1 8">Multi-pass membrane protein</topology>
    </subcellularLocation>
</comment>
<feature type="transmembrane region" description="Helical" evidence="8">
    <location>
        <begin position="90"/>
        <end position="109"/>
    </location>
</feature>
<evidence type="ECO:0000256" key="4">
    <source>
        <dbReference type="ARBA" id="ARBA00022989"/>
    </source>
</evidence>
<dbReference type="InterPro" id="IPR013604">
    <property type="entry name" value="7TM_chemorcpt"/>
</dbReference>
<evidence type="ECO:0000256" key="3">
    <source>
        <dbReference type="ARBA" id="ARBA00022692"/>
    </source>
</evidence>
<evidence type="ECO:0000313" key="9">
    <source>
        <dbReference type="EMBL" id="AXF48831.1"/>
    </source>
</evidence>
<feature type="transmembrane region" description="Helical" evidence="8">
    <location>
        <begin position="414"/>
        <end position="433"/>
    </location>
</feature>
<proteinExistence type="evidence at transcript level"/>
<feature type="transmembrane region" description="Helical" evidence="8">
    <location>
        <begin position="225"/>
        <end position="245"/>
    </location>
</feature>
<comment type="similarity">
    <text evidence="8">Belongs to the insect chemoreceptor superfamily. Gustatory receptor (GR) family.</text>
</comment>
<dbReference type="GO" id="GO:0050909">
    <property type="term" value="P:sensory perception of taste"/>
    <property type="evidence" value="ECO:0007669"/>
    <property type="project" value="InterPro"/>
</dbReference>
<dbReference type="GO" id="GO:0007165">
    <property type="term" value="P:signal transduction"/>
    <property type="evidence" value="ECO:0007669"/>
    <property type="project" value="UniProtKB-KW"/>
</dbReference>
<dbReference type="GO" id="GO:0030425">
    <property type="term" value="C:dendrite"/>
    <property type="evidence" value="ECO:0007669"/>
    <property type="project" value="TreeGrafter"/>
</dbReference>
<dbReference type="EMBL" id="MG820660">
    <property type="protein sequence ID" value="AXF48831.1"/>
    <property type="molecule type" value="mRNA"/>
</dbReference>
<dbReference type="GO" id="GO:0030424">
    <property type="term" value="C:axon"/>
    <property type="evidence" value="ECO:0007669"/>
    <property type="project" value="TreeGrafter"/>
</dbReference>
<accession>A0A345BF07</accession>
<dbReference type="GO" id="GO:0043025">
    <property type="term" value="C:neuronal cell body"/>
    <property type="evidence" value="ECO:0007669"/>
    <property type="project" value="TreeGrafter"/>
</dbReference>
<dbReference type="GO" id="GO:0008049">
    <property type="term" value="P:male courtship behavior"/>
    <property type="evidence" value="ECO:0007669"/>
    <property type="project" value="TreeGrafter"/>
</dbReference>
<comment type="function">
    <text evidence="8">Gustatory receptor which mediates acceptance or avoidance behavior, depending on its substrates.</text>
</comment>
<keyword evidence="7 8" id="KW-0807">Transducer</keyword>
<evidence type="ECO:0000256" key="1">
    <source>
        <dbReference type="ARBA" id="ARBA00004651"/>
    </source>
</evidence>